<keyword evidence="1" id="KW-0732">Signal</keyword>
<evidence type="ECO:0000259" key="2">
    <source>
        <dbReference type="SMART" id="SM01264"/>
    </source>
</evidence>
<feature type="chain" id="PRO_5039904315" evidence="1">
    <location>
        <begin position="22"/>
        <end position="1030"/>
    </location>
</feature>
<dbReference type="GO" id="GO:0046872">
    <property type="term" value="F:metal ion binding"/>
    <property type="evidence" value="ECO:0007669"/>
    <property type="project" value="InterPro"/>
</dbReference>
<dbReference type="Gene3D" id="3.30.830.10">
    <property type="entry name" value="Metalloenzyme, LuxS/M16 peptidase-like"/>
    <property type="match status" value="4"/>
</dbReference>
<feature type="domain" description="Peptidase M16C associated" evidence="2">
    <location>
        <begin position="506"/>
        <end position="755"/>
    </location>
</feature>
<proteinExistence type="predicted"/>
<dbReference type="PANTHER" id="PTHR43016">
    <property type="entry name" value="PRESEQUENCE PROTEASE"/>
    <property type="match status" value="1"/>
</dbReference>
<name>A0A9J6P0C8_9CLOT</name>
<protein>
    <submittedName>
        <fullName evidence="3">Insulinase family protein</fullName>
    </submittedName>
</protein>
<reference evidence="3" key="1">
    <citation type="journal article" date="2021" name="mSystems">
        <title>Bacteria and Archaea Synergistically Convert Glycine Betaine to Biogenic Methane in the Formosa Cold Seep of the South China Sea.</title>
        <authorList>
            <person name="Li L."/>
            <person name="Zhang W."/>
            <person name="Zhang S."/>
            <person name="Song L."/>
            <person name="Sun Q."/>
            <person name="Zhang H."/>
            <person name="Xiang H."/>
            <person name="Dong X."/>
        </authorList>
    </citation>
    <scope>NUCLEOTIDE SEQUENCE</scope>
    <source>
        <strain evidence="3">ZWT</strain>
    </source>
</reference>
<sequence>MKNLRKLSIVMLFLFSFVTFVNPITNVLAEENTKVTKKSEATEYKEGQVYNGFKLVKEEEIKDYNALGRLFVHEKTGATVFQFKNSDPNKFFSVSFKTPIDNDEGTPHVFEHALLTGGSKKYPIKQLVFKIMNGSVANFMNGLTYSDRTVYPFSTVDEEEFKNLMDVYLDMAFNAEIKSSENIFKEEAWHYELESEEDTLEAKGVVLSEMKGNASNSIRKLILAINRSLFPDTTYNYNSGGDPKHIPELTYEEVVEFYNKYYKPSNSFIFIYGDTPIEDKLQHINSEFFKDVENKENKVVIKTQEPYTEKKEYSEEYGSAEGQPTENLDYIALNYVLGDANSLDDLYAAYMFNVLVVGNNNSSFQKKMIEAGFSNVIANPSFSQAQSVFSFIALNTDHTKKDLFEKTVREALEEVLKEGIDEELLESTINNFSLQEKLGKSYTQSTGLNIFQVASRVFTYDGDIFEYFNGEDEALNKVKKAVDTKYFEKFIEDKILNNKYSSLVTLNAVPGLNEKDLKEEAEKLQKYKESLSNEEVKTLIKEYEELTAWRNTKESKEVLDRLPLLDTKALNPKVNIASTEIDRVNGIKVLYHPINTNGTNSIKLLFNTNSIEQDKIQYIKLLSSILGGLDTENYKNNEIVSNTLKYTNGIGYAAYVRGGDHKNTYEPVFQVSAISLNENMDKTLDLIRELILNANFDDKEKLRNLITQSKTSIEMQLDNNLLNYAVSKNFLRDSNSSAYEEEISGLKYYEFINDLYTNFDEKYDEITKNLKDVYQNIIDTESLTVSVTIEEKDYPVFEKNFKEFINDIESDRIAFKMLAPHKMPRQDKKRQNYVFDNEDKDTAFVAQSLVNYNVLSFNSKDLGFNLDSNNKVITAIVNDFLFNSHRVKGKAYGAFMIGSDKGTIAFGTYRDPRLKDSFEDFKGLPEYLRNKENYEAKLNQYKLDALKKFYMPKSVYDLANEADGMYFASLSEIDYLKELDEILNMTVEDVQAYGDLFEEGIKNGRITTIGGKELIEQDKDLFEEVKNLLD</sequence>
<comment type="caution">
    <text evidence="3">The sequence shown here is derived from an EMBL/GenBank/DDBJ whole genome shotgun (WGS) entry which is preliminary data.</text>
</comment>
<dbReference type="GO" id="GO:0004222">
    <property type="term" value="F:metalloendopeptidase activity"/>
    <property type="evidence" value="ECO:0007669"/>
    <property type="project" value="TreeGrafter"/>
</dbReference>
<evidence type="ECO:0000313" key="3">
    <source>
        <dbReference type="EMBL" id="MCM1989569.1"/>
    </source>
</evidence>
<dbReference type="Pfam" id="PF08367">
    <property type="entry name" value="M16C_assoc"/>
    <property type="match status" value="1"/>
</dbReference>
<dbReference type="Proteomes" id="UP001056429">
    <property type="component" value="Unassembled WGS sequence"/>
</dbReference>
<accession>A0A9J6P0C8</accession>
<dbReference type="SMART" id="SM01264">
    <property type="entry name" value="M16C_associated"/>
    <property type="match status" value="1"/>
</dbReference>
<evidence type="ECO:0000313" key="4">
    <source>
        <dbReference type="Proteomes" id="UP001056429"/>
    </source>
</evidence>
<dbReference type="InterPro" id="IPR055130">
    <property type="entry name" value="PreP_C"/>
</dbReference>
<gene>
    <name evidence="3" type="ORF">KDK92_07435</name>
</gene>
<dbReference type="SUPFAM" id="SSF63411">
    <property type="entry name" value="LuxS/MPP-like metallohydrolase"/>
    <property type="match status" value="4"/>
</dbReference>
<reference evidence="3" key="2">
    <citation type="submission" date="2021-04" db="EMBL/GenBank/DDBJ databases">
        <authorList>
            <person name="Dong X."/>
        </authorList>
    </citation>
    <scope>NUCLEOTIDE SEQUENCE</scope>
    <source>
        <strain evidence="3">ZWT</strain>
    </source>
</reference>
<evidence type="ECO:0000256" key="1">
    <source>
        <dbReference type="SAM" id="SignalP"/>
    </source>
</evidence>
<feature type="signal peptide" evidence="1">
    <location>
        <begin position="1"/>
        <end position="21"/>
    </location>
</feature>
<dbReference type="InterPro" id="IPR011249">
    <property type="entry name" value="Metalloenz_LuxS/M16"/>
</dbReference>
<dbReference type="Pfam" id="PF22516">
    <property type="entry name" value="PreP_C"/>
    <property type="match status" value="1"/>
</dbReference>
<keyword evidence="4" id="KW-1185">Reference proteome</keyword>
<dbReference type="InterPro" id="IPR013578">
    <property type="entry name" value="Peptidase_M16C_assoc"/>
</dbReference>
<dbReference type="AlphaFoldDB" id="A0A9J6P0C8"/>
<dbReference type="PANTHER" id="PTHR43016:SF13">
    <property type="entry name" value="PRESEQUENCE PROTEASE, MITOCHONDRIAL"/>
    <property type="match status" value="1"/>
</dbReference>
<dbReference type="Pfam" id="PF05193">
    <property type="entry name" value="Peptidase_M16_C"/>
    <property type="match status" value="1"/>
</dbReference>
<dbReference type="GO" id="GO:0016485">
    <property type="term" value="P:protein processing"/>
    <property type="evidence" value="ECO:0007669"/>
    <property type="project" value="TreeGrafter"/>
</dbReference>
<dbReference type="RefSeq" id="WP_250858560.1">
    <property type="nucleotide sequence ID" value="NZ_JAGSOJ010000001.1"/>
</dbReference>
<dbReference type="EMBL" id="JAGSOJ010000001">
    <property type="protein sequence ID" value="MCM1989569.1"/>
    <property type="molecule type" value="Genomic_DNA"/>
</dbReference>
<organism evidence="3 4">
    <name type="scientific">Oceanirhabdus seepicola</name>
    <dbReference type="NCBI Taxonomy" id="2828781"/>
    <lineage>
        <taxon>Bacteria</taxon>
        <taxon>Bacillati</taxon>
        <taxon>Bacillota</taxon>
        <taxon>Clostridia</taxon>
        <taxon>Eubacteriales</taxon>
        <taxon>Clostridiaceae</taxon>
        <taxon>Oceanirhabdus</taxon>
    </lineage>
</organism>
<dbReference type="InterPro" id="IPR007863">
    <property type="entry name" value="Peptidase_M16_C"/>
</dbReference>